<keyword evidence="1 3" id="KW-0238">DNA-binding</keyword>
<dbReference type="Gene3D" id="2.10.260.10">
    <property type="match status" value="1"/>
</dbReference>
<dbReference type="NCBIfam" id="TIGR01439">
    <property type="entry name" value="lp_hng_hel_AbrB"/>
    <property type="match status" value="1"/>
</dbReference>
<evidence type="ECO:0000313" key="4">
    <source>
        <dbReference type="Proteomes" id="UP001589788"/>
    </source>
</evidence>
<evidence type="ECO:0000259" key="2">
    <source>
        <dbReference type="PROSITE" id="PS51740"/>
    </source>
</evidence>
<sequence length="72" mass="7967">MRVGPKGQVVIPKPLRDRLGLSPGSEVTFVLDEDGEALRVVPVRERPTLRGALAGLDLVADLEKEHWAEVRR</sequence>
<dbReference type="GO" id="GO:0003677">
    <property type="term" value="F:DNA binding"/>
    <property type="evidence" value="ECO:0007669"/>
    <property type="project" value="UniProtKB-KW"/>
</dbReference>
<dbReference type="InterPro" id="IPR007159">
    <property type="entry name" value="SpoVT-AbrB_dom"/>
</dbReference>
<dbReference type="RefSeq" id="WP_377787827.1">
    <property type="nucleotide sequence ID" value="NZ_JBHLYQ010000013.1"/>
</dbReference>
<proteinExistence type="predicted"/>
<protein>
    <submittedName>
        <fullName evidence="3">AbrB/MazE/SpoVT family DNA-binding domain-containing protein</fullName>
    </submittedName>
</protein>
<dbReference type="SMART" id="SM00966">
    <property type="entry name" value="SpoVT_AbrB"/>
    <property type="match status" value="1"/>
</dbReference>
<gene>
    <name evidence="3" type="ORF">ACFFRE_02445</name>
</gene>
<dbReference type="Pfam" id="PF04014">
    <property type="entry name" value="MazE_antitoxin"/>
    <property type="match status" value="1"/>
</dbReference>
<dbReference type="SUPFAM" id="SSF89447">
    <property type="entry name" value="AbrB/MazE/MraZ-like"/>
    <property type="match status" value="1"/>
</dbReference>
<dbReference type="EMBL" id="JBHLYQ010000013">
    <property type="protein sequence ID" value="MFC0081018.1"/>
    <property type="molecule type" value="Genomic_DNA"/>
</dbReference>
<evidence type="ECO:0000313" key="3">
    <source>
        <dbReference type="EMBL" id="MFC0081018.1"/>
    </source>
</evidence>
<organism evidence="3 4">
    <name type="scientific">Aciditerrimonas ferrireducens</name>
    <dbReference type="NCBI Taxonomy" id="667306"/>
    <lineage>
        <taxon>Bacteria</taxon>
        <taxon>Bacillati</taxon>
        <taxon>Actinomycetota</taxon>
        <taxon>Acidimicrobiia</taxon>
        <taxon>Acidimicrobiales</taxon>
        <taxon>Acidimicrobiaceae</taxon>
        <taxon>Aciditerrimonas</taxon>
    </lineage>
</organism>
<keyword evidence="4" id="KW-1185">Reference proteome</keyword>
<comment type="caution">
    <text evidence="3">The sequence shown here is derived from an EMBL/GenBank/DDBJ whole genome shotgun (WGS) entry which is preliminary data.</text>
</comment>
<feature type="domain" description="SpoVT-AbrB" evidence="2">
    <location>
        <begin position="1"/>
        <end position="45"/>
    </location>
</feature>
<accession>A0ABV6C010</accession>
<dbReference type="PROSITE" id="PS51740">
    <property type="entry name" value="SPOVT_ABRB"/>
    <property type="match status" value="1"/>
</dbReference>
<dbReference type="InterPro" id="IPR037914">
    <property type="entry name" value="SpoVT-AbrB_sf"/>
</dbReference>
<dbReference type="Proteomes" id="UP001589788">
    <property type="component" value="Unassembled WGS sequence"/>
</dbReference>
<name>A0ABV6C010_9ACTN</name>
<evidence type="ECO:0000256" key="1">
    <source>
        <dbReference type="PROSITE-ProRule" id="PRU01076"/>
    </source>
</evidence>
<reference evidence="3 4" key="1">
    <citation type="submission" date="2024-09" db="EMBL/GenBank/DDBJ databases">
        <authorList>
            <person name="Sun Q."/>
            <person name="Mori K."/>
        </authorList>
    </citation>
    <scope>NUCLEOTIDE SEQUENCE [LARGE SCALE GENOMIC DNA]</scope>
    <source>
        <strain evidence="3 4">JCM 15389</strain>
    </source>
</reference>